<gene>
    <name evidence="2" type="ORF">EYF80_023594</name>
</gene>
<reference evidence="2 3" key="1">
    <citation type="submission" date="2019-03" db="EMBL/GenBank/DDBJ databases">
        <title>First draft genome of Liparis tanakae, snailfish: a comprehensive survey of snailfish specific genes.</title>
        <authorList>
            <person name="Kim W."/>
            <person name="Song I."/>
            <person name="Jeong J.-H."/>
            <person name="Kim D."/>
            <person name="Kim S."/>
            <person name="Ryu S."/>
            <person name="Song J.Y."/>
            <person name="Lee S.K."/>
        </authorList>
    </citation>
    <scope>NUCLEOTIDE SEQUENCE [LARGE SCALE GENOMIC DNA]</scope>
    <source>
        <tissue evidence="2">Muscle</tissue>
    </source>
</reference>
<feature type="compositionally biased region" description="Basic and acidic residues" evidence="1">
    <location>
        <begin position="47"/>
        <end position="74"/>
    </location>
</feature>
<protein>
    <submittedName>
        <fullName evidence="2">Uncharacterized protein</fullName>
    </submittedName>
</protein>
<feature type="region of interest" description="Disordered" evidence="1">
    <location>
        <begin position="1"/>
        <end position="79"/>
    </location>
</feature>
<keyword evidence="3" id="KW-1185">Reference proteome</keyword>
<proteinExistence type="predicted"/>
<comment type="caution">
    <text evidence="2">The sequence shown here is derived from an EMBL/GenBank/DDBJ whole genome shotgun (WGS) entry which is preliminary data.</text>
</comment>
<accession>A0A4Z2HK24</accession>
<evidence type="ECO:0000313" key="2">
    <source>
        <dbReference type="EMBL" id="TNN66116.1"/>
    </source>
</evidence>
<dbReference type="Proteomes" id="UP000314294">
    <property type="component" value="Unassembled WGS sequence"/>
</dbReference>
<evidence type="ECO:0000313" key="3">
    <source>
        <dbReference type="Proteomes" id="UP000314294"/>
    </source>
</evidence>
<dbReference type="AlphaFoldDB" id="A0A4Z2HK24"/>
<dbReference type="EMBL" id="SRLO01000224">
    <property type="protein sequence ID" value="TNN66116.1"/>
    <property type="molecule type" value="Genomic_DNA"/>
</dbReference>
<organism evidence="2 3">
    <name type="scientific">Liparis tanakae</name>
    <name type="common">Tanaka's snailfish</name>
    <dbReference type="NCBI Taxonomy" id="230148"/>
    <lineage>
        <taxon>Eukaryota</taxon>
        <taxon>Metazoa</taxon>
        <taxon>Chordata</taxon>
        <taxon>Craniata</taxon>
        <taxon>Vertebrata</taxon>
        <taxon>Euteleostomi</taxon>
        <taxon>Actinopterygii</taxon>
        <taxon>Neopterygii</taxon>
        <taxon>Teleostei</taxon>
        <taxon>Neoteleostei</taxon>
        <taxon>Acanthomorphata</taxon>
        <taxon>Eupercaria</taxon>
        <taxon>Perciformes</taxon>
        <taxon>Cottioidei</taxon>
        <taxon>Cottales</taxon>
        <taxon>Liparidae</taxon>
        <taxon>Liparis</taxon>
    </lineage>
</organism>
<feature type="compositionally biased region" description="Basic and acidic residues" evidence="1">
    <location>
        <begin position="1"/>
        <end position="13"/>
    </location>
</feature>
<name>A0A4Z2HK24_9TELE</name>
<sequence length="98" mass="11045">MPQEAESRGDSGHEGGVGGHTEDGVLTIPWRSQGPAHAVGSYIWRGTARERSRGKGKREERRGKGKREERRENAEMEDYEEKIQKGYYLSLNQSTAAR</sequence>
<evidence type="ECO:0000256" key="1">
    <source>
        <dbReference type="SAM" id="MobiDB-lite"/>
    </source>
</evidence>